<reference evidence="2 3" key="1">
    <citation type="submission" date="2016-01" db="EMBL/GenBank/DDBJ databases">
        <title>Genome sequence of Clostridium neopropionicum X4, DSM-3847.</title>
        <authorList>
            <person name="Poehlein A."/>
            <person name="Beck M.H."/>
            <person name="Bengelsdorf F.R."/>
            <person name="Daniel R."/>
            <person name="Duerre P."/>
        </authorList>
    </citation>
    <scope>NUCLEOTIDE SEQUENCE [LARGE SCALE GENOMIC DNA]</scope>
    <source>
        <strain evidence="2 3">DSM-3847</strain>
    </source>
</reference>
<dbReference type="STRING" id="36847.CLNEO_21870"/>
<sequence>MITLKQLEEMKKVDPFTINPEDLVDIKDVEINIELPKEERIADFIRQIKNPYLFKCGDIVVACEFSPKEPTLTERIKQYLRMIDDDWDNKGEM</sequence>
<comment type="caution">
    <text evidence="2">The sequence shown here is derived from an EMBL/GenBank/DDBJ whole genome shotgun (WGS) entry which is preliminary data.</text>
</comment>
<name>A0A136WDF3_9FIRM</name>
<accession>A0A136WDF3</accession>
<organism evidence="2 3">
    <name type="scientific">Anaerotignum neopropionicum</name>
    <dbReference type="NCBI Taxonomy" id="36847"/>
    <lineage>
        <taxon>Bacteria</taxon>
        <taxon>Bacillati</taxon>
        <taxon>Bacillota</taxon>
        <taxon>Clostridia</taxon>
        <taxon>Lachnospirales</taxon>
        <taxon>Anaerotignaceae</taxon>
        <taxon>Anaerotignum</taxon>
    </lineage>
</organism>
<protein>
    <recommendedName>
        <fullName evidence="1">DUF6870 domain-containing protein</fullName>
    </recommendedName>
</protein>
<evidence type="ECO:0000313" key="3">
    <source>
        <dbReference type="Proteomes" id="UP000070539"/>
    </source>
</evidence>
<dbReference type="RefSeq" id="WP_242864200.1">
    <property type="nucleotide sequence ID" value="NZ_LRVM01000007.1"/>
</dbReference>
<dbReference type="EMBL" id="LRVM01000007">
    <property type="protein sequence ID" value="KXL52491.1"/>
    <property type="molecule type" value="Genomic_DNA"/>
</dbReference>
<evidence type="ECO:0000313" key="2">
    <source>
        <dbReference type="EMBL" id="KXL52491.1"/>
    </source>
</evidence>
<keyword evidence="3" id="KW-1185">Reference proteome</keyword>
<feature type="domain" description="DUF6870" evidence="1">
    <location>
        <begin position="10"/>
        <end position="80"/>
    </location>
</feature>
<proteinExistence type="predicted"/>
<dbReference type="Pfam" id="PF21757">
    <property type="entry name" value="DUF6870"/>
    <property type="match status" value="1"/>
</dbReference>
<dbReference type="AlphaFoldDB" id="A0A136WDF3"/>
<gene>
    <name evidence="2" type="ORF">CLNEO_21870</name>
</gene>
<dbReference type="Proteomes" id="UP000070539">
    <property type="component" value="Unassembled WGS sequence"/>
</dbReference>
<evidence type="ECO:0000259" key="1">
    <source>
        <dbReference type="Pfam" id="PF21757"/>
    </source>
</evidence>
<dbReference type="InterPro" id="IPR049222">
    <property type="entry name" value="DUF6870"/>
</dbReference>